<keyword evidence="2" id="KW-1185">Reference proteome</keyword>
<gene>
    <name evidence="1" type="ORF">SAMN05518846_10474</name>
</gene>
<organism evidence="1 2">
    <name type="scientific">Brevibacillus centrosporus</name>
    <dbReference type="NCBI Taxonomy" id="54910"/>
    <lineage>
        <taxon>Bacteria</taxon>
        <taxon>Bacillati</taxon>
        <taxon>Bacillota</taxon>
        <taxon>Bacilli</taxon>
        <taxon>Bacillales</taxon>
        <taxon>Paenibacillaceae</taxon>
        <taxon>Brevibacillus</taxon>
    </lineage>
</organism>
<dbReference type="EMBL" id="FORT01000004">
    <property type="protein sequence ID" value="SFJ54901.1"/>
    <property type="molecule type" value="Genomic_DNA"/>
</dbReference>
<sequence>MMNHNGILLGKRHFLYSLAPLIEVEGWTFTVAPGFKVIAGGSANPLQTLISVYRENEKVAQLVLHHRRSDSDVTVQAVSSEIMLEIAPATRIVSVAEKQ</sequence>
<protein>
    <submittedName>
        <fullName evidence="1">Uncharacterized protein</fullName>
    </submittedName>
</protein>
<dbReference type="Proteomes" id="UP000198915">
    <property type="component" value="Unassembled WGS sequence"/>
</dbReference>
<dbReference type="AlphaFoldDB" id="A0A1I3SBI0"/>
<proteinExistence type="predicted"/>
<dbReference type="STRING" id="1884381.SAMN05518846_10474"/>
<evidence type="ECO:0000313" key="2">
    <source>
        <dbReference type="Proteomes" id="UP000198915"/>
    </source>
</evidence>
<reference evidence="2" key="1">
    <citation type="submission" date="2016-10" db="EMBL/GenBank/DDBJ databases">
        <authorList>
            <person name="Varghese N."/>
            <person name="Submissions S."/>
        </authorList>
    </citation>
    <scope>NUCLEOTIDE SEQUENCE [LARGE SCALE GENOMIC DNA]</scope>
    <source>
        <strain evidence="2">OK042</strain>
    </source>
</reference>
<name>A0A1I3SBI0_9BACL</name>
<evidence type="ECO:0000313" key="1">
    <source>
        <dbReference type="EMBL" id="SFJ54901.1"/>
    </source>
</evidence>
<accession>A0A1I3SBI0</accession>